<gene>
    <name evidence="1" type="ORF">OIDMADRAFT_167261</name>
</gene>
<proteinExistence type="predicted"/>
<evidence type="ECO:0000313" key="1">
    <source>
        <dbReference type="EMBL" id="KIM98454.1"/>
    </source>
</evidence>
<dbReference type="OrthoDB" id="10414132at2759"/>
<dbReference type="HOGENOM" id="CLU_3093035_0_0_1"/>
<reference evidence="2" key="2">
    <citation type="submission" date="2015-01" db="EMBL/GenBank/DDBJ databases">
        <title>Evolutionary Origins and Diversification of the Mycorrhizal Mutualists.</title>
        <authorList>
            <consortium name="DOE Joint Genome Institute"/>
            <consortium name="Mycorrhizal Genomics Consortium"/>
            <person name="Kohler A."/>
            <person name="Kuo A."/>
            <person name="Nagy L.G."/>
            <person name="Floudas D."/>
            <person name="Copeland A."/>
            <person name="Barry K.W."/>
            <person name="Cichocki N."/>
            <person name="Veneault-Fourrey C."/>
            <person name="LaButti K."/>
            <person name="Lindquist E.A."/>
            <person name="Lipzen A."/>
            <person name="Lundell T."/>
            <person name="Morin E."/>
            <person name="Murat C."/>
            <person name="Riley R."/>
            <person name="Ohm R."/>
            <person name="Sun H."/>
            <person name="Tunlid A."/>
            <person name="Henrissat B."/>
            <person name="Grigoriev I.V."/>
            <person name="Hibbett D.S."/>
            <person name="Martin F."/>
        </authorList>
    </citation>
    <scope>NUCLEOTIDE SEQUENCE [LARGE SCALE GENOMIC DNA]</scope>
    <source>
        <strain evidence="2">Zn</strain>
    </source>
</reference>
<protein>
    <submittedName>
        <fullName evidence="1">Uncharacterized protein</fullName>
    </submittedName>
</protein>
<reference evidence="1 2" key="1">
    <citation type="submission" date="2014-04" db="EMBL/GenBank/DDBJ databases">
        <authorList>
            <consortium name="DOE Joint Genome Institute"/>
            <person name="Kuo A."/>
            <person name="Martino E."/>
            <person name="Perotto S."/>
            <person name="Kohler A."/>
            <person name="Nagy L.G."/>
            <person name="Floudas D."/>
            <person name="Copeland A."/>
            <person name="Barry K.W."/>
            <person name="Cichocki N."/>
            <person name="Veneault-Fourrey C."/>
            <person name="LaButti K."/>
            <person name="Lindquist E.A."/>
            <person name="Lipzen A."/>
            <person name="Lundell T."/>
            <person name="Morin E."/>
            <person name="Murat C."/>
            <person name="Sun H."/>
            <person name="Tunlid A."/>
            <person name="Henrissat B."/>
            <person name="Grigoriev I.V."/>
            <person name="Hibbett D.S."/>
            <person name="Martin F."/>
            <person name="Nordberg H.P."/>
            <person name="Cantor M.N."/>
            <person name="Hua S.X."/>
        </authorList>
    </citation>
    <scope>NUCLEOTIDE SEQUENCE [LARGE SCALE GENOMIC DNA]</scope>
    <source>
        <strain evidence="1 2">Zn</strain>
    </source>
</reference>
<keyword evidence="2" id="KW-1185">Reference proteome</keyword>
<dbReference type="Proteomes" id="UP000054321">
    <property type="component" value="Unassembled WGS sequence"/>
</dbReference>
<evidence type="ECO:0000313" key="2">
    <source>
        <dbReference type="Proteomes" id="UP000054321"/>
    </source>
</evidence>
<dbReference type="InParanoid" id="A0A0C3H518"/>
<name>A0A0C3H518_OIDMZ</name>
<dbReference type="EMBL" id="KN832880">
    <property type="protein sequence ID" value="KIM98454.1"/>
    <property type="molecule type" value="Genomic_DNA"/>
</dbReference>
<feature type="non-terminal residue" evidence="1">
    <location>
        <position position="1"/>
    </location>
</feature>
<accession>A0A0C3H518</accession>
<sequence length="52" mass="5927">IRGKNKKYNSILKAVSSKASTNIRIIAITNKKIVLATSFSTSYRLKYTFKLF</sequence>
<dbReference type="AlphaFoldDB" id="A0A0C3H518"/>
<organism evidence="1 2">
    <name type="scientific">Oidiodendron maius (strain Zn)</name>
    <dbReference type="NCBI Taxonomy" id="913774"/>
    <lineage>
        <taxon>Eukaryota</taxon>
        <taxon>Fungi</taxon>
        <taxon>Dikarya</taxon>
        <taxon>Ascomycota</taxon>
        <taxon>Pezizomycotina</taxon>
        <taxon>Leotiomycetes</taxon>
        <taxon>Leotiomycetes incertae sedis</taxon>
        <taxon>Myxotrichaceae</taxon>
        <taxon>Oidiodendron</taxon>
    </lineage>
</organism>